<evidence type="ECO:0000313" key="9">
    <source>
        <dbReference type="EMBL" id="MDQ0360762.1"/>
    </source>
</evidence>
<dbReference type="Gene3D" id="2.60.40.10">
    <property type="entry name" value="Immunoglobulins"/>
    <property type="match status" value="1"/>
</dbReference>
<keyword evidence="10" id="KW-1185">Reference proteome</keyword>
<keyword evidence="5" id="KW-0812">Transmembrane</keyword>
<dbReference type="PANTHER" id="PTHR34819">
    <property type="entry name" value="LARGE CYSTEINE-RICH PERIPLASMIC PROTEIN OMCB"/>
    <property type="match status" value="1"/>
</dbReference>
<evidence type="ECO:0000256" key="4">
    <source>
        <dbReference type="SAM" id="MobiDB-lite"/>
    </source>
</evidence>
<comment type="subcellular location">
    <subcellularLocation>
        <location evidence="1">Secreted</location>
    </subcellularLocation>
</comment>
<feature type="transmembrane region" description="Helical" evidence="5">
    <location>
        <begin position="2448"/>
        <end position="2467"/>
    </location>
</feature>
<dbReference type="Proteomes" id="UP001230220">
    <property type="component" value="Unassembled WGS sequence"/>
</dbReference>
<dbReference type="EMBL" id="JAUSUR010000002">
    <property type="protein sequence ID" value="MDQ0360762.1"/>
    <property type="molecule type" value="Genomic_DNA"/>
</dbReference>
<feature type="region of interest" description="Disordered" evidence="4">
    <location>
        <begin position="335"/>
        <end position="360"/>
    </location>
</feature>
<dbReference type="Gene3D" id="2.60.40.740">
    <property type="match status" value="3"/>
</dbReference>
<feature type="signal peptide" evidence="6">
    <location>
        <begin position="1"/>
        <end position="22"/>
    </location>
</feature>
<dbReference type="RefSeq" id="WP_307406906.1">
    <property type="nucleotide sequence ID" value="NZ_JAUSUR010000002.1"/>
</dbReference>
<feature type="domain" description="DUF11" evidence="7">
    <location>
        <begin position="2181"/>
        <end position="2297"/>
    </location>
</feature>
<sequence>MKKLKKISVVMILMTMLVGAFTSDLLLADDLLEPETSEVTDTSDSEASESVESTEPIQATEETKENEGEITQEEVKVTSEEVTAFASGFVENTSPSDVPAYYVSKTITTGDGTTLYYFKGRNNNTYYRVYGSQDGAADAFYETNSQGTITSTTPVDTTTEATTIAPYLLVGEVYASVPTTITKEDTISTAVGYDVYSFAGADGEKIYVAYGYIGNVSDPSSTKGWYELDKDENYKVIDAVDGKQEDINKFVLNKAVTGFNESTTVPATIPDYYGLPVKKETDTDTLVTRERVYAFTGKDGITYYRVYGTVNGTDEGFYDADQYGNIKAPASKINLTDEEKNLKPTESKPGGEAGSNETYVSSIEVNTIRDGTSVWDKDDLPGNDSGDSNGIVRSFDKIGYTIDANIQVNTASGYTSFTSGYAYFRVTLPYTSGVAEFSLDDMKWIVDAKVEVIDGKQVLTGKRYFSASVGETVFPGTRQLPFEVQVNGAKNGELIQPTFEVWMDGNAESAYKSIDPDPVKVSAAPNYNVQLVRNTQIQWKDDYDFSTGKSGAVNNTAGTISGRMYGYGINIELRNANKDKKFKGIELPEGKITFDLDLTAYISGVDSTGTGAGQIMPMLWDYKGNSGTTTGNEGRLMQFNSNTSTNCAYAISPLNTGTAFNAVVDGGTWKATQTNNVISVEVDAYEFLNSNGDYYWPTHKYFQNTGDVVSYGEDLGRGVFSAGYFQVLFPLDSSVSESNTYDLEVTATNFNATSIGGTSTTKEVYTSDNKTTTDVVIVPVGSYIKRNYYTKETNTYAWSNNLSSSTVGYGSDGWAYKGQTIKIWGGVSVGSTADIDQYIYGVNIFQKFDSEAFQPLDDAGEDDFTIYNEKAGSTMKVKLRYGAKADGSGWISDSEMSAALEEDLIYFTSMTDLKSSLGPDAVCIAVLAEGREGRFAAARTEVAFKVKMLDSAESGKVYQTTNTIKVWTQTNGELMSFNDSMLNYSTASVKTKMDNPDIYLNDDTINGGKPYGPYIKTAYDENGNVIAGTNGPQGFYTGASVLVVGNKASITKSVAQQSGGKAKSVFDLDASEREVDYVLSPSLQLANGDAPENEVLDNVRVVDTLPYGVTYVEGSTVIGGTYNQNTQSVDGGDYSTGVQPVVGTTTDSKGRTVQTLSWEFNGVKVGEAMDKVYFSVIIGNAADPDNDAKHNDSFTNTVNIYADGDGRAITTANGNTYSAGFTVTKTNATTFAKGIDQNMYELGEDIGFFLTYANTSQSTQSNVRLLDVLPYSGDWRGTKFDGTYTVDSITLEYSTTPTSTLDLMYSTNTSLQNQSNNAYNVNTSSFTTATKSVSGTTVTYTLPSGTSPTALYFTGSMDGKTSIKISYKLKVKDNKPSNIYANDATIVSGKSSDPLYAPVVQAKVVRRTVEGVAWIDSNRNGKRETTENKLPNVKVSLYKKDGTQVTKDILGNDLTSVVTDASGAYAFTNLPSGDYYVQFDSSGTVNLGDYTLTTKQASGVSSTVNSDADAVLDGSGKLQSAKITDVSTPTIADMKVMDYRVSNLDMGVYAPYTVNKTSNPTGSYDGSDVPVIKEGQVVTYTITVDSPTANQSNLTMTDTLPSEMSLVSGSITYKLQGGAQVKVNDSAYSNTTHTITWPTLEVPKGKSEYSFKVVVDKVDWEENVNEITYENVAIAKQPNIPDQPSNEVKHKTIRREADIVKAAALVEEDGTVLAQDNGTETDPVYSELQQTIEYRLVVKNTGHDDAKSGDIIITDVLPYDTTYESGSMTYTFRDSSNTNSTFPSSTATATMSDPDSDGKMTWTLSGMSSGEEAYLTFRVKAPVTTDNPATLLVKELEKEFDNTAHLKDVQREETVYETTYTDVDGNTYKENESVYSEKEISKDSNTTYHVVKEPLLTINKVSDVEEGTYLSSEDEITYSITVKNVGKAIAKEFDIKDAIPEYTTYVLGSITYSGDATTVTPDDTTLVDGTGELTWKVEGLEVDGSVTVTFTVTVDEMYETGEREILNQAYTRLPEDPWTPSEEVEHKQKVAYEIEKYSDPETGSYVDGNQEITYFIKVTNTGESTLDKAQVKDAIPEYTTYVDESIAYEGNVSVAMPDDTTIVDGLGELTWDIEGVPTGETVTLSFKVKVDEMDASGERSIKNVAYVKAPEDPWKPSEEVEHKQKVAYEIEKSSNPESGSYVNGGDEINYFIKVTNTGESSLDNLQVKDAIPENTTYVEESIAYEGNAELVIPDDTSIKDGFGELTWDIENVPVGESVTLSFKVKVDELNTEGERDIKNQAYAKAPEEEEWTPTNEVEHKQSLSFKILKSSNPEHESIVKSGDYVTYFIQVDNTGTETLRDITVTDKIPTGTEYDANSINTEDKNTTYFEKDGILTWEIPEIKPNESVIVTFRVKVTGDQSTIRNVAQVQLGEDDPKNTNEVTHTVEPKQSASIAGSPSIATGDDTNSTGYIFMSLIGLMSILALLISKRKTEKV</sequence>
<feature type="domain" description="DUF11" evidence="7">
    <location>
        <begin position="1910"/>
        <end position="2011"/>
    </location>
</feature>
<feature type="region of interest" description="Disordered" evidence="4">
    <location>
        <begin position="36"/>
        <end position="75"/>
    </location>
</feature>
<proteinExistence type="predicted"/>
<dbReference type="SUPFAM" id="SSF49401">
    <property type="entry name" value="Bacterial adhesins"/>
    <property type="match status" value="2"/>
</dbReference>
<evidence type="ECO:0000256" key="1">
    <source>
        <dbReference type="ARBA" id="ARBA00004613"/>
    </source>
</evidence>
<dbReference type="NCBIfam" id="TIGR01451">
    <property type="entry name" value="B_ant_repeat"/>
    <property type="match status" value="6"/>
</dbReference>
<organism evidence="9 10">
    <name type="scientific">Breznakia pachnodae</name>
    <dbReference type="NCBI Taxonomy" id="265178"/>
    <lineage>
        <taxon>Bacteria</taxon>
        <taxon>Bacillati</taxon>
        <taxon>Bacillota</taxon>
        <taxon>Erysipelotrichia</taxon>
        <taxon>Erysipelotrichales</taxon>
        <taxon>Erysipelotrichaceae</taxon>
        <taxon>Breznakia</taxon>
    </lineage>
</organism>
<dbReference type="PANTHER" id="PTHR34819:SF3">
    <property type="entry name" value="CELL SURFACE PROTEIN"/>
    <property type="match status" value="1"/>
</dbReference>
<feature type="compositionally biased region" description="Basic and acidic residues" evidence="4">
    <location>
        <begin position="61"/>
        <end position="75"/>
    </location>
</feature>
<dbReference type="InterPro" id="IPR047589">
    <property type="entry name" value="DUF11_rpt"/>
</dbReference>
<evidence type="ECO:0000313" key="10">
    <source>
        <dbReference type="Proteomes" id="UP001230220"/>
    </source>
</evidence>
<evidence type="ECO:0000256" key="6">
    <source>
        <dbReference type="SAM" id="SignalP"/>
    </source>
</evidence>
<comment type="caution">
    <text evidence="9">The sequence shown here is derived from an EMBL/GenBank/DDBJ whole genome shotgun (WGS) entry which is preliminary data.</text>
</comment>
<keyword evidence="2" id="KW-0964">Secreted</keyword>
<keyword evidence="3 6" id="KW-0732">Signal</keyword>
<name>A0ABU0E1J8_9FIRM</name>
<dbReference type="InterPro" id="IPR051172">
    <property type="entry name" value="Chlamydia_OmcB"/>
</dbReference>
<keyword evidence="5" id="KW-0472">Membrane</keyword>
<accession>A0ABU0E1J8</accession>
<gene>
    <name evidence="9" type="ORF">J2S15_001507</name>
</gene>
<feature type="compositionally biased region" description="Basic and acidic residues" evidence="4">
    <location>
        <begin position="335"/>
        <end position="346"/>
    </location>
</feature>
<evidence type="ECO:0000256" key="3">
    <source>
        <dbReference type="ARBA" id="ARBA00022729"/>
    </source>
</evidence>
<dbReference type="Pfam" id="PF17210">
    <property type="entry name" value="SdrD_B"/>
    <property type="match status" value="1"/>
</dbReference>
<evidence type="ECO:0000256" key="5">
    <source>
        <dbReference type="SAM" id="Phobius"/>
    </source>
</evidence>
<feature type="chain" id="PRO_5046156583" evidence="6">
    <location>
        <begin position="23"/>
        <end position="2475"/>
    </location>
</feature>
<evidence type="ECO:0000259" key="7">
    <source>
        <dbReference type="Pfam" id="PF01345"/>
    </source>
</evidence>
<dbReference type="InterPro" id="IPR008966">
    <property type="entry name" value="Adhesion_dom_sf"/>
</dbReference>
<feature type="domain" description="DUF11" evidence="7">
    <location>
        <begin position="1727"/>
        <end position="1831"/>
    </location>
</feature>
<feature type="domain" description="DUF11" evidence="7">
    <location>
        <begin position="2046"/>
        <end position="2152"/>
    </location>
</feature>
<dbReference type="InterPro" id="IPR033764">
    <property type="entry name" value="Sdr_B"/>
</dbReference>
<feature type="domain" description="SD-repeat containing protein B" evidence="8">
    <location>
        <begin position="1413"/>
        <end position="1512"/>
    </location>
</feature>
<dbReference type="InterPro" id="IPR001434">
    <property type="entry name" value="OmcB-like_DUF11"/>
</dbReference>
<evidence type="ECO:0000259" key="8">
    <source>
        <dbReference type="Pfam" id="PF17210"/>
    </source>
</evidence>
<reference evidence="9 10" key="1">
    <citation type="submission" date="2023-07" db="EMBL/GenBank/DDBJ databases">
        <title>Genomic Encyclopedia of Type Strains, Phase IV (KMG-IV): sequencing the most valuable type-strain genomes for metagenomic binning, comparative biology and taxonomic classification.</title>
        <authorList>
            <person name="Goeker M."/>
        </authorList>
    </citation>
    <scope>NUCLEOTIDE SEQUENCE [LARGE SCALE GENOMIC DNA]</scope>
    <source>
        <strain evidence="9 10">DSM 16784</strain>
    </source>
</reference>
<dbReference type="Pfam" id="PF01345">
    <property type="entry name" value="DUF11"/>
    <property type="match status" value="5"/>
</dbReference>
<dbReference type="InterPro" id="IPR013783">
    <property type="entry name" value="Ig-like_fold"/>
</dbReference>
<feature type="domain" description="DUF11" evidence="7">
    <location>
        <begin position="2319"/>
        <end position="2423"/>
    </location>
</feature>
<evidence type="ECO:0000256" key="2">
    <source>
        <dbReference type="ARBA" id="ARBA00022525"/>
    </source>
</evidence>
<feature type="compositionally biased region" description="Acidic residues" evidence="4">
    <location>
        <begin position="36"/>
        <end position="49"/>
    </location>
</feature>
<keyword evidence="5" id="KW-1133">Transmembrane helix</keyword>
<dbReference type="SUPFAM" id="SSF117074">
    <property type="entry name" value="Hypothetical protein PA1324"/>
    <property type="match status" value="1"/>
</dbReference>
<protein>
    <submittedName>
        <fullName evidence="9">Repeat protein (TIGR01451 family)</fullName>
    </submittedName>
</protein>